<evidence type="ECO:0000313" key="5">
    <source>
        <dbReference type="EMBL" id="TPX52261.1"/>
    </source>
</evidence>
<feature type="domain" description="RRM" evidence="4">
    <location>
        <begin position="246"/>
        <end position="323"/>
    </location>
</feature>
<dbReference type="InterPro" id="IPR050374">
    <property type="entry name" value="RRT5_SRSF_SR"/>
</dbReference>
<dbReference type="FunFam" id="3.30.70.330:FF:000034">
    <property type="entry name" value="heterogeneous nuclear ribonucleoprotein M isoform X1"/>
    <property type="match status" value="1"/>
</dbReference>
<evidence type="ECO:0000256" key="1">
    <source>
        <dbReference type="ARBA" id="ARBA00022884"/>
    </source>
</evidence>
<dbReference type="InterPro" id="IPR012677">
    <property type="entry name" value="Nucleotide-bd_a/b_plait_sf"/>
</dbReference>
<dbReference type="EMBL" id="QEAN01000040">
    <property type="protein sequence ID" value="TPX52261.1"/>
    <property type="molecule type" value="Genomic_DNA"/>
</dbReference>
<feature type="domain" description="RRM" evidence="4">
    <location>
        <begin position="332"/>
        <end position="411"/>
    </location>
</feature>
<dbReference type="FunFam" id="3.30.70.330:FF:000145">
    <property type="entry name" value="Putative RNP domain-containing protein"/>
    <property type="match status" value="2"/>
</dbReference>
<dbReference type="GO" id="GO:0005634">
    <property type="term" value="C:nucleus"/>
    <property type="evidence" value="ECO:0007669"/>
    <property type="project" value="TreeGrafter"/>
</dbReference>
<protein>
    <recommendedName>
        <fullName evidence="4">RRM domain-containing protein</fullName>
    </recommendedName>
</protein>
<feature type="region of interest" description="Disordered" evidence="3">
    <location>
        <begin position="187"/>
        <end position="247"/>
    </location>
</feature>
<dbReference type="GO" id="GO:0005737">
    <property type="term" value="C:cytoplasm"/>
    <property type="evidence" value="ECO:0007669"/>
    <property type="project" value="TreeGrafter"/>
</dbReference>
<feature type="domain" description="RRM" evidence="4">
    <location>
        <begin position="17"/>
        <end position="94"/>
    </location>
</feature>
<feature type="compositionally biased region" description="Basic and acidic residues" evidence="3">
    <location>
        <begin position="234"/>
        <end position="244"/>
    </location>
</feature>
<gene>
    <name evidence="5" type="ORF">SeMB42_g01518</name>
</gene>
<dbReference type="Gene3D" id="3.30.70.330">
    <property type="match status" value="4"/>
</dbReference>
<dbReference type="STRING" id="286115.A0A507DLG0"/>
<reference evidence="5 6" key="1">
    <citation type="journal article" date="2019" name="Sci. Rep.">
        <title>Comparative genomics of chytrid fungi reveal insights into the obligate biotrophic and pathogenic lifestyle of Synchytrium endobioticum.</title>
        <authorList>
            <person name="van de Vossenberg B.T.L.H."/>
            <person name="Warris S."/>
            <person name="Nguyen H.D.T."/>
            <person name="van Gent-Pelzer M.P.E."/>
            <person name="Joly D.L."/>
            <person name="van de Geest H.C."/>
            <person name="Bonants P.J.M."/>
            <person name="Smith D.S."/>
            <person name="Levesque C.A."/>
            <person name="van der Lee T.A.J."/>
        </authorList>
    </citation>
    <scope>NUCLEOTIDE SEQUENCE [LARGE SCALE GENOMIC DNA]</scope>
    <source>
        <strain evidence="5 6">MB42</strain>
    </source>
</reference>
<dbReference type="PANTHER" id="PTHR23003">
    <property type="entry name" value="RNA RECOGNITION MOTIF RRM DOMAIN CONTAINING PROTEIN"/>
    <property type="match status" value="1"/>
</dbReference>
<keyword evidence="1 2" id="KW-0694">RNA-binding</keyword>
<evidence type="ECO:0000259" key="4">
    <source>
        <dbReference type="PROSITE" id="PS50102"/>
    </source>
</evidence>
<dbReference type="InterPro" id="IPR000504">
    <property type="entry name" value="RRM_dom"/>
</dbReference>
<dbReference type="PROSITE" id="PS50102">
    <property type="entry name" value="RRM"/>
    <property type="match status" value="4"/>
</dbReference>
<dbReference type="AlphaFoldDB" id="A0A507DLG0"/>
<evidence type="ECO:0000256" key="2">
    <source>
        <dbReference type="PROSITE-ProRule" id="PRU00176"/>
    </source>
</evidence>
<sequence>MATPSSSNTLTPAAPGKQLFVGNIPFHIQWQELKDLFKEHGAVIRADVATTPAGRSRGFGTVLFVNNEDAQAAMARFNHYEWQGRTIEVREDRAVSGEGVGSNSDGSESGEQRSLYVGNIPYSIGWQDLKDLFKQAGNVVRADIGQDFQGRSKGFGMILMGTPEAARNAIDKLHGYEWNGRQIEVREDRLPHESPRSKQFKATPPYAGAAGGNDSYFNSNGRFSPPSPPSFSNRNDDNDSRSSDSRQLYVGNLPFTMQWQELKDLFRQAGNVIRADVAQDAQGRSRGYGTVVLTSAYEAQTAVSKFNGTEVSGRIIEVREDKFAAEGSTAGTQVFVGNLPYSTRWQDLKDTFKQAGLNPVHADVMTDQATGRSKGCGIVRFTSREEAERAVQRLNASNIAGRNIVVRIDKFA</sequence>
<organism evidence="5 6">
    <name type="scientific">Synchytrium endobioticum</name>
    <dbReference type="NCBI Taxonomy" id="286115"/>
    <lineage>
        <taxon>Eukaryota</taxon>
        <taxon>Fungi</taxon>
        <taxon>Fungi incertae sedis</taxon>
        <taxon>Chytridiomycota</taxon>
        <taxon>Chytridiomycota incertae sedis</taxon>
        <taxon>Chytridiomycetes</taxon>
        <taxon>Synchytriales</taxon>
        <taxon>Synchytriaceae</taxon>
        <taxon>Synchytrium</taxon>
    </lineage>
</organism>
<name>A0A507DLG0_9FUNG</name>
<dbReference type="Pfam" id="PF00076">
    <property type="entry name" value="RRM_1"/>
    <property type="match status" value="4"/>
</dbReference>
<proteinExistence type="predicted"/>
<dbReference type="VEuPathDB" id="FungiDB:SeMB42_g01518"/>
<comment type="caution">
    <text evidence="5">The sequence shown here is derived from an EMBL/GenBank/DDBJ whole genome shotgun (WGS) entry which is preliminary data.</text>
</comment>
<feature type="domain" description="RRM" evidence="4">
    <location>
        <begin position="113"/>
        <end position="190"/>
    </location>
</feature>
<dbReference type="GO" id="GO:0003729">
    <property type="term" value="F:mRNA binding"/>
    <property type="evidence" value="ECO:0007669"/>
    <property type="project" value="TreeGrafter"/>
</dbReference>
<dbReference type="PANTHER" id="PTHR23003:SF64">
    <property type="entry name" value="RRM DOMAIN-CONTAINING PROTEIN"/>
    <property type="match status" value="1"/>
</dbReference>
<evidence type="ECO:0000313" key="6">
    <source>
        <dbReference type="Proteomes" id="UP000317494"/>
    </source>
</evidence>
<keyword evidence="6" id="KW-1185">Reference proteome</keyword>
<dbReference type="InterPro" id="IPR035979">
    <property type="entry name" value="RBD_domain_sf"/>
</dbReference>
<dbReference type="SUPFAM" id="SSF54928">
    <property type="entry name" value="RNA-binding domain, RBD"/>
    <property type="match status" value="4"/>
</dbReference>
<dbReference type="Proteomes" id="UP000317494">
    <property type="component" value="Unassembled WGS sequence"/>
</dbReference>
<dbReference type="SMART" id="SM00360">
    <property type="entry name" value="RRM"/>
    <property type="match status" value="4"/>
</dbReference>
<evidence type="ECO:0000256" key="3">
    <source>
        <dbReference type="SAM" id="MobiDB-lite"/>
    </source>
</evidence>
<feature type="compositionally biased region" description="Basic and acidic residues" evidence="3">
    <location>
        <begin position="187"/>
        <end position="196"/>
    </location>
</feature>
<accession>A0A507DLG0</accession>
<dbReference type="GO" id="GO:1990904">
    <property type="term" value="C:ribonucleoprotein complex"/>
    <property type="evidence" value="ECO:0007669"/>
    <property type="project" value="TreeGrafter"/>
</dbReference>